<protein>
    <recommendedName>
        <fullName evidence="2">Protein kinase domain-containing protein</fullName>
    </recommendedName>
</protein>
<dbReference type="GO" id="GO:0004672">
    <property type="term" value="F:protein kinase activity"/>
    <property type="evidence" value="ECO:0007669"/>
    <property type="project" value="InterPro"/>
</dbReference>
<evidence type="ECO:0000259" key="2">
    <source>
        <dbReference type="PROSITE" id="PS50011"/>
    </source>
</evidence>
<evidence type="ECO:0000313" key="4">
    <source>
        <dbReference type="Proteomes" id="UP000054166"/>
    </source>
</evidence>
<dbReference type="PANTHER" id="PTHR37171:SF1">
    <property type="entry name" value="SERINE_THREONINE-PROTEIN KINASE YRZF-RELATED"/>
    <property type="match status" value="1"/>
</dbReference>
<sequence length="572" mass="63256">MAILQEIIPEMSIPFLPELVPSPSRSTAGYAPTMIPPRQQVPYWILHSPSLADSMMQELHEYLATAPGAHMPPSAELQGRTSQLPTDLHNTPTGSLGCEKTTTELWDYCLFRNIRLSVQEVDQNATQPMTLANTTLYSQTPDTLICPEQGTPPRLHREDKSWVVFDAYAERILDLAQNNENGQLGTSLELTTYERHERSIIMKMGVSMIAGAGGQNPIPYGILFGDHKFILFSLFRNEDTLGEVRYGLACSSIIDTTSTATPLIPLIIYTLLGKTNRATLHKSTFSIPPIPISVKQDSRAVTRNRKNKFISLIKAAKVTLHISSTASESSTLVREPNSSVNSAATSFGPLTQSPPVYIATAVSSLYNLITTASSTLSQLLIKKEIVQPMTDPRSSNAAFVPLDQTDSEIWLTECIGYGAVGQIFLGTVDNDPNTYAVKIAPWEDGKKMLRQEADIYMVLSALQGRFVPKIFSFFGSDRLKVLVMQYMGPALENISDLTADQRRQLLDELSLIHEHGVVHGDLRSSNIVLQNGTDPHFIDFSHGYQHHCTGRATCSELIEARRFLLLDTAHLV</sequence>
<dbReference type="InterPro" id="IPR000719">
    <property type="entry name" value="Prot_kinase_dom"/>
</dbReference>
<accession>A0A0C3BM40</accession>
<name>A0A0C3BM40_PILCF</name>
<reference evidence="3 4" key="1">
    <citation type="submission" date="2014-04" db="EMBL/GenBank/DDBJ databases">
        <authorList>
            <consortium name="DOE Joint Genome Institute"/>
            <person name="Kuo A."/>
            <person name="Tarkka M."/>
            <person name="Buscot F."/>
            <person name="Kohler A."/>
            <person name="Nagy L.G."/>
            <person name="Floudas D."/>
            <person name="Copeland A."/>
            <person name="Barry K.W."/>
            <person name="Cichocki N."/>
            <person name="Veneault-Fourrey C."/>
            <person name="LaButti K."/>
            <person name="Lindquist E.A."/>
            <person name="Lipzen A."/>
            <person name="Lundell T."/>
            <person name="Morin E."/>
            <person name="Murat C."/>
            <person name="Sun H."/>
            <person name="Tunlid A."/>
            <person name="Henrissat B."/>
            <person name="Grigoriev I.V."/>
            <person name="Hibbett D.S."/>
            <person name="Martin F."/>
            <person name="Nordberg H.P."/>
            <person name="Cantor M.N."/>
            <person name="Hua S.X."/>
        </authorList>
    </citation>
    <scope>NUCLEOTIDE SEQUENCE [LARGE SCALE GENOMIC DNA]</scope>
    <source>
        <strain evidence="3 4">F 1598</strain>
    </source>
</reference>
<dbReference type="InParanoid" id="A0A0C3BM40"/>
<dbReference type="Pfam" id="PF00069">
    <property type="entry name" value="Pkinase"/>
    <property type="match status" value="1"/>
</dbReference>
<dbReference type="Gene3D" id="3.30.200.20">
    <property type="entry name" value="Phosphorylase Kinase, domain 1"/>
    <property type="match status" value="1"/>
</dbReference>
<reference evidence="4" key="2">
    <citation type="submission" date="2015-01" db="EMBL/GenBank/DDBJ databases">
        <title>Evolutionary Origins and Diversification of the Mycorrhizal Mutualists.</title>
        <authorList>
            <consortium name="DOE Joint Genome Institute"/>
            <consortium name="Mycorrhizal Genomics Consortium"/>
            <person name="Kohler A."/>
            <person name="Kuo A."/>
            <person name="Nagy L.G."/>
            <person name="Floudas D."/>
            <person name="Copeland A."/>
            <person name="Barry K.W."/>
            <person name="Cichocki N."/>
            <person name="Veneault-Fourrey C."/>
            <person name="LaButti K."/>
            <person name="Lindquist E.A."/>
            <person name="Lipzen A."/>
            <person name="Lundell T."/>
            <person name="Morin E."/>
            <person name="Murat C."/>
            <person name="Riley R."/>
            <person name="Ohm R."/>
            <person name="Sun H."/>
            <person name="Tunlid A."/>
            <person name="Henrissat B."/>
            <person name="Grigoriev I.V."/>
            <person name="Hibbett D.S."/>
            <person name="Martin F."/>
        </authorList>
    </citation>
    <scope>NUCLEOTIDE SEQUENCE [LARGE SCALE GENOMIC DNA]</scope>
    <source>
        <strain evidence="4">F 1598</strain>
    </source>
</reference>
<dbReference type="PANTHER" id="PTHR37171">
    <property type="entry name" value="SERINE/THREONINE-PROTEIN KINASE YRZF-RELATED"/>
    <property type="match status" value="1"/>
</dbReference>
<dbReference type="PROSITE" id="PS50011">
    <property type="entry name" value="PROTEIN_KINASE_DOM"/>
    <property type="match status" value="1"/>
</dbReference>
<dbReference type="OrthoDB" id="2523927at2759"/>
<evidence type="ECO:0000256" key="1">
    <source>
        <dbReference type="SAM" id="MobiDB-lite"/>
    </source>
</evidence>
<dbReference type="SUPFAM" id="SSF56112">
    <property type="entry name" value="Protein kinase-like (PK-like)"/>
    <property type="match status" value="1"/>
</dbReference>
<feature type="domain" description="Protein kinase" evidence="2">
    <location>
        <begin position="409"/>
        <end position="572"/>
    </location>
</feature>
<dbReference type="GO" id="GO:0005524">
    <property type="term" value="F:ATP binding"/>
    <property type="evidence" value="ECO:0007669"/>
    <property type="project" value="InterPro"/>
</dbReference>
<dbReference type="Gene3D" id="1.10.510.10">
    <property type="entry name" value="Transferase(Phosphotransferase) domain 1"/>
    <property type="match status" value="1"/>
</dbReference>
<dbReference type="EMBL" id="KN832979">
    <property type="protein sequence ID" value="KIM87548.1"/>
    <property type="molecule type" value="Genomic_DNA"/>
</dbReference>
<feature type="region of interest" description="Disordered" evidence="1">
    <location>
        <begin position="67"/>
        <end position="95"/>
    </location>
</feature>
<feature type="compositionally biased region" description="Polar residues" evidence="1">
    <location>
        <begin position="79"/>
        <end position="94"/>
    </location>
</feature>
<proteinExistence type="predicted"/>
<dbReference type="STRING" id="765440.A0A0C3BM40"/>
<dbReference type="InterPro" id="IPR052396">
    <property type="entry name" value="Meiotic_Drive_Suppr_Kinase"/>
</dbReference>
<dbReference type="Proteomes" id="UP000054166">
    <property type="component" value="Unassembled WGS sequence"/>
</dbReference>
<dbReference type="PROSITE" id="PS00109">
    <property type="entry name" value="PROTEIN_KINASE_TYR"/>
    <property type="match status" value="1"/>
</dbReference>
<gene>
    <name evidence="3" type="ORF">PILCRDRAFT_95786</name>
</gene>
<dbReference type="InterPro" id="IPR011009">
    <property type="entry name" value="Kinase-like_dom_sf"/>
</dbReference>
<dbReference type="AlphaFoldDB" id="A0A0C3BM40"/>
<dbReference type="HOGENOM" id="CLU_476596_0_0_1"/>
<evidence type="ECO:0000313" key="3">
    <source>
        <dbReference type="EMBL" id="KIM87548.1"/>
    </source>
</evidence>
<keyword evidence="4" id="KW-1185">Reference proteome</keyword>
<dbReference type="InterPro" id="IPR008266">
    <property type="entry name" value="Tyr_kinase_AS"/>
</dbReference>
<organism evidence="3 4">
    <name type="scientific">Piloderma croceum (strain F 1598)</name>
    <dbReference type="NCBI Taxonomy" id="765440"/>
    <lineage>
        <taxon>Eukaryota</taxon>
        <taxon>Fungi</taxon>
        <taxon>Dikarya</taxon>
        <taxon>Basidiomycota</taxon>
        <taxon>Agaricomycotina</taxon>
        <taxon>Agaricomycetes</taxon>
        <taxon>Agaricomycetidae</taxon>
        <taxon>Atheliales</taxon>
        <taxon>Atheliaceae</taxon>
        <taxon>Piloderma</taxon>
    </lineage>
</organism>